<dbReference type="EMBL" id="PP438412">
    <property type="protein sequence ID" value="XAI95462.1"/>
    <property type="molecule type" value="Genomic_DNA"/>
</dbReference>
<proteinExistence type="predicted"/>
<sequence length="46" mass="5136">MVKGVRIDTLGFVEQLARIFDFGFRNALLARISQVGFVLPVARISN</sequence>
<organism evidence="1 2">
    <name type="scientific">Microcystis phage Mvi-JY20</name>
    <dbReference type="NCBI Taxonomy" id="3128146"/>
    <lineage>
        <taxon>Viruses</taxon>
        <taxon>Duplodnaviria</taxon>
        <taxon>Heunggongvirae</taxon>
        <taxon>Uroviricota</taxon>
        <taxon>Caudoviricetes</taxon>
    </lineage>
</organism>
<dbReference type="Proteomes" id="UP001459105">
    <property type="component" value="Segment"/>
</dbReference>
<accession>A0AAX4QIE2</accession>
<name>A0AAX4QIE2_9CAUD</name>
<protein>
    <submittedName>
        <fullName evidence="1">Uncharacterized protein</fullName>
    </submittedName>
</protein>
<reference evidence="1" key="1">
    <citation type="submission" date="2024-03" db="EMBL/GenBank/DDBJ databases">
        <authorList>
            <person name="Lin W."/>
            <person name="Li D."/>
            <person name="Tong Y."/>
        </authorList>
    </citation>
    <scope>NUCLEOTIDE SEQUENCE</scope>
</reference>
<evidence type="ECO:0000313" key="1">
    <source>
        <dbReference type="EMBL" id="XAI95462.1"/>
    </source>
</evidence>
<evidence type="ECO:0000313" key="2">
    <source>
        <dbReference type="Proteomes" id="UP001459105"/>
    </source>
</evidence>